<protein>
    <submittedName>
        <fullName evidence="2">Uncharacterized protein</fullName>
    </submittedName>
</protein>
<proteinExistence type="predicted"/>
<dbReference type="EMBL" id="CAUJNA010003301">
    <property type="protein sequence ID" value="CAJ1398465.1"/>
    <property type="molecule type" value="Genomic_DNA"/>
</dbReference>
<keyword evidence="1" id="KW-1133">Transmembrane helix</keyword>
<organism evidence="2 3">
    <name type="scientific">Effrenium voratum</name>
    <dbReference type="NCBI Taxonomy" id="2562239"/>
    <lineage>
        <taxon>Eukaryota</taxon>
        <taxon>Sar</taxon>
        <taxon>Alveolata</taxon>
        <taxon>Dinophyceae</taxon>
        <taxon>Suessiales</taxon>
        <taxon>Symbiodiniaceae</taxon>
        <taxon>Effrenium</taxon>
    </lineage>
</organism>
<keyword evidence="1" id="KW-0472">Membrane</keyword>
<gene>
    <name evidence="2" type="ORF">EVOR1521_LOCUS22258</name>
</gene>
<accession>A0AA36N4J3</accession>
<comment type="caution">
    <text evidence="2">The sequence shown here is derived from an EMBL/GenBank/DDBJ whole genome shotgun (WGS) entry which is preliminary data.</text>
</comment>
<feature type="transmembrane region" description="Helical" evidence="1">
    <location>
        <begin position="111"/>
        <end position="130"/>
    </location>
</feature>
<evidence type="ECO:0000313" key="3">
    <source>
        <dbReference type="Proteomes" id="UP001178507"/>
    </source>
</evidence>
<dbReference type="Proteomes" id="UP001178507">
    <property type="component" value="Unassembled WGS sequence"/>
</dbReference>
<feature type="transmembrane region" description="Helical" evidence="1">
    <location>
        <begin position="88"/>
        <end position="105"/>
    </location>
</feature>
<reference evidence="2" key="1">
    <citation type="submission" date="2023-08" db="EMBL/GenBank/DDBJ databases">
        <authorList>
            <person name="Chen Y."/>
            <person name="Shah S."/>
            <person name="Dougan E. K."/>
            <person name="Thang M."/>
            <person name="Chan C."/>
        </authorList>
    </citation>
    <scope>NUCLEOTIDE SEQUENCE</scope>
</reference>
<name>A0AA36N4J3_9DINO</name>
<evidence type="ECO:0000256" key="1">
    <source>
        <dbReference type="SAM" id="Phobius"/>
    </source>
</evidence>
<evidence type="ECO:0000313" key="2">
    <source>
        <dbReference type="EMBL" id="CAJ1398465.1"/>
    </source>
</evidence>
<keyword evidence="3" id="KW-1185">Reference proteome</keyword>
<keyword evidence="1" id="KW-0812">Transmembrane</keyword>
<dbReference type="AlphaFoldDB" id="A0AA36N4J3"/>
<sequence length="178" mass="19326">MSTILDCCSQSMSAELSKCLAIGLGAVLMGANVLPRSLLAPLVAVGAVQLFSLQTAMRLPKGKQMEAPSAWQMVHSCRDAAAQCPRGVLALPLVAAYLALGFTSASDYFFLHYAVKAGLAFALGGLWAFAPEDKEEVPEFHWEDDACPYSADFWEFSQPEEPEVDPKDLIDVLFLRKP</sequence>